<sequence length="86" mass="9477">MAPHAFLLSAQVFTEGLTTAFPWRFSLPVRAAVPVMYNASRMFAAGEWLRQEMEGATAAMGREGGGAAGGWAGRGVPRRRRWRRKP</sequence>
<reference evidence="3" key="3">
    <citation type="journal article" date="2017" name="Nature">
        <title>Genome sequence of the progenitor of the wheat D genome Aegilops tauschii.</title>
        <authorList>
            <person name="Luo M.C."/>
            <person name="Gu Y.Q."/>
            <person name="Puiu D."/>
            <person name="Wang H."/>
            <person name="Twardziok S.O."/>
            <person name="Deal K.R."/>
            <person name="Huo N."/>
            <person name="Zhu T."/>
            <person name="Wang L."/>
            <person name="Wang Y."/>
            <person name="McGuire P.E."/>
            <person name="Liu S."/>
            <person name="Long H."/>
            <person name="Ramasamy R.K."/>
            <person name="Rodriguez J.C."/>
            <person name="Van S.L."/>
            <person name="Yuan L."/>
            <person name="Wang Z."/>
            <person name="Xia Z."/>
            <person name="Xiao L."/>
            <person name="Anderson O.D."/>
            <person name="Ouyang S."/>
            <person name="Liang Y."/>
            <person name="Zimin A.V."/>
            <person name="Pertea G."/>
            <person name="Qi P."/>
            <person name="Bennetzen J.L."/>
            <person name="Dai X."/>
            <person name="Dawson M.W."/>
            <person name="Muller H.G."/>
            <person name="Kugler K."/>
            <person name="Rivarola-Duarte L."/>
            <person name="Spannagl M."/>
            <person name="Mayer K.F.X."/>
            <person name="Lu F.H."/>
            <person name="Bevan M.W."/>
            <person name="Leroy P."/>
            <person name="Li P."/>
            <person name="You F.M."/>
            <person name="Sun Q."/>
            <person name="Liu Z."/>
            <person name="Lyons E."/>
            <person name="Wicker T."/>
            <person name="Salzberg S.L."/>
            <person name="Devos K.M."/>
            <person name="Dvorak J."/>
        </authorList>
    </citation>
    <scope>NUCLEOTIDE SEQUENCE [LARGE SCALE GENOMIC DNA]</scope>
    <source>
        <strain evidence="3">cv. AL8/78</strain>
    </source>
</reference>
<feature type="region of interest" description="Disordered" evidence="1">
    <location>
        <begin position="60"/>
        <end position="86"/>
    </location>
</feature>
<organism evidence="3 4">
    <name type="scientific">Aegilops tauschii subsp. strangulata</name>
    <name type="common">Goatgrass</name>
    <dbReference type="NCBI Taxonomy" id="200361"/>
    <lineage>
        <taxon>Eukaryota</taxon>
        <taxon>Viridiplantae</taxon>
        <taxon>Streptophyta</taxon>
        <taxon>Embryophyta</taxon>
        <taxon>Tracheophyta</taxon>
        <taxon>Spermatophyta</taxon>
        <taxon>Magnoliopsida</taxon>
        <taxon>Liliopsida</taxon>
        <taxon>Poales</taxon>
        <taxon>Poaceae</taxon>
        <taxon>BOP clade</taxon>
        <taxon>Pooideae</taxon>
        <taxon>Triticodae</taxon>
        <taxon>Triticeae</taxon>
        <taxon>Triticinae</taxon>
        <taxon>Aegilops</taxon>
    </lineage>
</organism>
<keyword evidence="4" id="KW-1185">Reference proteome</keyword>
<reference evidence="3" key="5">
    <citation type="journal article" date="2021" name="G3 (Bethesda)">
        <title>Aegilops tauschii genome assembly Aet v5.0 features greater sequence contiguity and improved annotation.</title>
        <authorList>
            <person name="Wang L."/>
            <person name="Zhu T."/>
            <person name="Rodriguez J.C."/>
            <person name="Deal K.R."/>
            <person name="Dubcovsky J."/>
            <person name="McGuire P.E."/>
            <person name="Lux T."/>
            <person name="Spannagl M."/>
            <person name="Mayer K.F.X."/>
            <person name="Baldrich P."/>
            <person name="Meyers B.C."/>
            <person name="Huo N."/>
            <person name="Gu Y.Q."/>
            <person name="Zhou H."/>
            <person name="Devos K.M."/>
            <person name="Bennetzen J.L."/>
            <person name="Unver T."/>
            <person name="Budak H."/>
            <person name="Gulick P.J."/>
            <person name="Galiba G."/>
            <person name="Kalapos B."/>
            <person name="Nelson D.R."/>
            <person name="Li P."/>
            <person name="You F.M."/>
            <person name="Luo M.C."/>
            <person name="Dvorak J."/>
        </authorList>
    </citation>
    <scope>NUCLEOTIDE SEQUENCE [LARGE SCALE GENOMIC DNA]</scope>
    <source>
        <strain evidence="3">cv. AL8/78</strain>
    </source>
</reference>
<dbReference type="AlphaFoldDB" id="A0A452YBF2"/>
<dbReference type="EnsemblPlants" id="AET1Gv20363400.2">
    <property type="protein sequence ID" value="AET1Gv20363400.2"/>
    <property type="gene ID" value="AET1Gv20363400"/>
</dbReference>
<proteinExistence type="predicted"/>
<evidence type="ECO:0000256" key="1">
    <source>
        <dbReference type="SAM" id="MobiDB-lite"/>
    </source>
</evidence>
<dbReference type="InterPro" id="IPR056635">
    <property type="entry name" value="DUF7733"/>
</dbReference>
<evidence type="ECO:0000313" key="4">
    <source>
        <dbReference type="Proteomes" id="UP000015105"/>
    </source>
</evidence>
<evidence type="ECO:0000259" key="2">
    <source>
        <dbReference type="Pfam" id="PF24867"/>
    </source>
</evidence>
<reference evidence="4" key="2">
    <citation type="journal article" date="2017" name="Nat. Plants">
        <title>The Aegilops tauschii genome reveals multiple impacts of transposons.</title>
        <authorList>
            <person name="Zhao G."/>
            <person name="Zou C."/>
            <person name="Li K."/>
            <person name="Wang K."/>
            <person name="Li T."/>
            <person name="Gao L."/>
            <person name="Zhang X."/>
            <person name="Wang H."/>
            <person name="Yang Z."/>
            <person name="Liu X."/>
            <person name="Jiang W."/>
            <person name="Mao L."/>
            <person name="Kong X."/>
            <person name="Jiao Y."/>
            <person name="Jia J."/>
        </authorList>
    </citation>
    <scope>NUCLEOTIDE SEQUENCE [LARGE SCALE GENOMIC DNA]</scope>
    <source>
        <strain evidence="4">cv. AL8/78</strain>
    </source>
</reference>
<dbReference type="PANTHER" id="PTHR33829:SF1">
    <property type="entry name" value="TRANSMEMBRANE PROTEIN"/>
    <property type="match status" value="1"/>
</dbReference>
<dbReference type="Pfam" id="PF24867">
    <property type="entry name" value="DUF7733"/>
    <property type="match status" value="1"/>
</dbReference>
<dbReference type="Proteomes" id="UP000015105">
    <property type="component" value="Chromosome 1D"/>
</dbReference>
<dbReference type="PANTHER" id="PTHR33829">
    <property type="entry name" value="OSJNBA0044M19.10 PROTEIN"/>
    <property type="match status" value="1"/>
</dbReference>
<feature type="compositionally biased region" description="Basic residues" evidence="1">
    <location>
        <begin position="76"/>
        <end position="86"/>
    </location>
</feature>
<reference evidence="4" key="1">
    <citation type="journal article" date="2014" name="Science">
        <title>Ancient hybridizations among the ancestral genomes of bread wheat.</title>
        <authorList>
            <consortium name="International Wheat Genome Sequencing Consortium,"/>
            <person name="Marcussen T."/>
            <person name="Sandve S.R."/>
            <person name="Heier L."/>
            <person name="Spannagl M."/>
            <person name="Pfeifer M."/>
            <person name="Jakobsen K.S."/>
            <person name="Wulff B.B."/>
            <person name="Steuernagel B."/>
            <person name="Mayer K.F."/>
            <person name="Olsen O.A."/>
        </authorList>
    </citation>
    <scope>NUCLEOTIDE SEQUENCE [LARGE SCALE GENOMIC DNA]</scope>
    <source>
        <strain evidence="4">cv. AL8/78</strain>
    </source>
</reference>
<name>A0A452YBF2_AEGTS</name>
<dbReference type="Gramene" id="AET1Gv20363400.2">
    <property type="protein sequence ID" value="AET1Gv20363400.2"/>
    <property type="gene ID" value="AET1Gv20363400"/>
</dbReference>
<feature type="domain" description="DUF7733" evidence="2">
    <location>
        <begin position="2"/>
        <end position="75"/>
    </location>
</feature>
<evidence type="ECO:0000313" key="3">
    <source>
        <dbReference type="EnsemblPlants" id="AET1Gv20363400.2"/>
    </source>
</evidence>
<protein>
    <recommendedName>
        <fullName evidence="2">DUF7733 domain-containing protein</fullName>
    </recommendedName>
</protein>
<feature type="compositionally biased region" description="Gly residues" evidence="1">
    <location>
        <begin position="62"/>
        <end position="73"/>
    </location>
</feature>
<reference evidence="3" key="4">
    <citation type="submission" date="2019-03" db="UniProtKB">
        <authorList>
            <consortium name="EnsemblPlants"/>
        </authorList>
    </citation>
    <scope>IDENTIFICATION</scope>
</reference>
<accession>A0A452YBF2</accession>